<evidence type="ECO:0000259" key="1">
    <source>
        <dbReference type="Pfam" id="PF13460"/>
    </source>
</evidence>
<dbReference type="PANTHER" id="PTHR43355:SF2">
    <property type="entry name" value="FLAVIN REDUCTASE (NADPH)"/>
    <property type="match status" value="1"/>
</dbReference>
<dbReference type="PANTHER" id="PTHR43355">
    <property type="entry name" value="FLAVIN REDUCTASE (NADPH)"/>
    <property type="match status" value="1"/>
</dbReference>
<keyword evidence="3" id="KW-1185">Reference proteome</keyword>
<dbReference type="RefSeq" id="WP_259199522.1">
    <property type="nucleotide sequence ID" value="NZ_JANUXY010000004.1"/>
</dbReference>
<dbReference type="InterPro" id="IPR036291">
    <property type="entry name" value="NAD(P)-bd_dom_sf"/>
</dbReference>
<dbReference type="EMBL" id="JANUXY010000004">
    <property type="protein sequence ID" value="MCS4486258.1"/>
    <property type="molecule type" value="Genomic_DNA"/>
</dbReference>
<protein>
    <submittedName>
        <fullName evidence="2">NAD(P)H-binding protein</fullName>
    </submittedName>
</protein>
<comment type="caution">
    <text evidence="2">The sequence shown here is derived from an EMBL/GenBank/DDBJ whole genome shotgun (WGS) entry which is preliminary data.</text>
</comment>
<gene>
    <name evidence="2" type="ORF">NXS11_05045</name>
</gene>
<sequence length="199" mass="22190">MKILIIGATGSLGQKVRKTILEQTDWQLTLFSRSANRLKDIHSRETVINGDVLNKEGLKKAISGQDAVFVALSGQLERMAQTIVEVMNASNVNRIIFITSMGIYNEIPDHLGSSGNLQTNPYLQSYRQAADVIEASNLAYTIIRPGWFDNGSNQYTISRKGQLFEGHDVSRQAIANFVLELLEQPDLYVKESVGIHRPE</sequence>
<organism evidence="2 3">
    <name type="scientific">Staphylococcus americanisciuri</name>
    <dbReference type="NCBI Taxonomy" id="2973940"/>
    <lineage>
        <taxon>Bacteria</taxon>
        <taxon>Bacillati</taxon>
        <taxon>Bacillota</taxon>
        <taxon>Bacilli</taxon>
        <taxon>Bacillales</taxon>
        <taxon>Staphylococcaceae</taxon>
        <taxon>Staphylococcus</taxon>
    </lineage>
</organism>
<evidence type="ECO:0000313" key="2">
    <source>
        <dbReference type="EMBL" id="MCS4486258.1"/>
    </source>
</evidence>
<dbReference type="Pfam" id="PF13460">
    <property type="entry name" value="NAD_binding_10"/>
    <property type="match status" value="1"/>
</dbReference>
<proteinExistence type="predicted"/>
<accession>A0ABT2F1D9</accession>
<name>A0ABT2F1D9_9STAP</name>
<evidence type="ECO:0000313" key="3">
    <source>
        <dbReference type="Proteomes" id="UP001205609"/>
    </source>
</evidence>
<dbReference type="SUPFAM" id="SSF51735">
    <property type="entry name" value="NAD(P)-binding Rossmann-fold domains"/>
    <property type="match status" value="1"/>
</dbReference>
<reference evidence="2 3" key="1">
    <citation type="journal article" date="2023" name="Int. J. Syst. Evol. Microbiol.">
        <title>Streptococcus sciuri sp. nov., Staphylococcus marylandisciuri sp. nov. and Staphylococcus americanisciuri sp. nov., isolated from faeces of eastern grey squirrel (Sciurus carolinensis).</title>
        <authorList>
            <person name="Volokhov D.V."/>
            <person name="Zagorodnyaya T.A."/>
            <person name="Furtak V.A."/>
            <person name="Nattanmai G."/>
            <person name="Randall L."/>
            <person name="Jose S."/>
            <person name="Gao Y."/>
            <person name="Eisenberg T."/>
            <person name="Delmonte P."/>
            <person name="Blom J."/>
            <person name="Mitchell K.K."/>
        </authorList>
    </citation>
    <scope>NUCLEOTIDE SEQUENCE [LARGE SCALE GENOMIC DNA]</scope>
    <source>
        <strain evidence="2 3">GRT3</strain>
    </source>
</reference>
<feature type="domain" description="NAD(P)-binding" evidence="1">
    <location>
        <begin position="7"/>
        <end position="185"/>
    </location>
</feature>
<dbReference type="InterPro" id="IPR051606">
    <property type="entry name" value="Polyketide_Oxido-like"/>
</dbReference>
<dbReference type="Gene3D" id="3.40.50.720">
    <property type="entry name" value="NAD(P)-binding Rossmann-like Domain"/>
    <property type="match status" value="1"/>
</dbReference>
<dbReference type="InterPro" id="IPR016040">
    <property type="entry name" value="NAD(P)-bd_dom"/>
</dbReference>
<dbReference type="Proteomes" id="UP001205609">
    <property type="component" value="Unassembled WGS sequence"/>
</dbReference>